<evidence type="ECO:0000313" key="1">
    <source>
        <dbReference type="EMBL" id="CAG8618429.1"/>
    </source>
</evidence>
<evidence type="ECO:0000313" key="2">
    <source>
        <dbReference type="Proteomes" id="UP000789920"/>
    </source>
</evidence>
<dbReference type="Proteomes" id="UP000789920">
    <property type="component" value="Unassembled WGS sequence"/>
</dbReference>
<dbReference type="EMBL" id="CAJVQC010010582">
    <property type="protein sequence ID" value="CAG8618429.1"/>
    <property type="molecule type" value="Genomic_DNA"/>
</dbReference>
<keyword evidence="2" id="KW-1185">Reference proteome</keyword>
<accession>A0ACA9MZ09</accession>
<comment type="caution">
    <text evidence="1">The sequence shown here is derived from an EMBL/GenBank/DDBJ whole genome shotgun (WGS) entry which is preliminary data.</text>
</comment>
<sequence length="262" mass="30434">DESSNDSVLECNFHSFSVLRLLAEIKNEIGTGKCDLTTQAGTSYAKYYTQEKNEELLKWCNWPSFILCLARPWVCVLEAVYVEKPIVDPLTDLIPLIPTNIRDHAERHYNQRAHELCSEIGKALKLLYISKKVVYSFYMVVIDYVKAKPLYNCNNSLSNDECKMVFENIEEAISKLHKKNIVFADLCDSNILVNKSQDQYQGMLIDFDWAGEEGIKCYPFFMNEDINWPPGAENRKKLSQEYDMHWLKLLKSNYLDKSVELE</sequence>
<organism evidence="1 2">
    <name type="scientific">Racocetra persica</name>
    <dbReference type="NCBI Taxonomy" id="160502"/>
    <lineage>
        <taxon>Eukaryota</taxon>
        <taxon>Fungi</taxon>
        <taxon>Fungi incertae sedis</taxon>
        <taxon>Mucoromycota</taxon>
        <taxon>Glomeromycotina</taxon>
        <taxon>Glomeromycetes</taxon>
        <taxon>Diversisporales</taxon>
        <taxon>Gigasporaceae</taxon>
        <taxon>Racocetra</taxon>
    </lineage>
</organism>
<proteinExistence type="predicted"/>
<reference evidence="1" key="1">
    <citation type="submission" date="2021-06" db="EMBL/GenBank/DDBJ databases">
        <authorList>
            <person name="Kallberg Y."/>
            <person name="Tangrot J."/>
            <person name="Rosling A."/>
        </authorList>
    </citation>
    <scope>NUCLEOTIDE SEQUENCE</scope>
    <source>
        <strain evidence="1">MA461A</strain>
    </source>
</reference>
<name>A0ACA9MZ09_9GLOM</name>
<feature type="non-terminal residue" evidence="1">
    <location>
        <position position="1"/>
    </location>
</feature>
<gene>
    <name evidence="1" type="ORF">RPERSI_LOCUS6609</name>
</gene>
<protein>
    <submittedName>
        <fullName evidence="1">1798_t:CDS:1</fullName>
    </submittedName>
</protein>